<name>A0A1Z2L0U0_9ACTN</name>
<sequence length="242" mass="25498">MFDFFFLALPGLMAAGGIAGMVWAIVRMRRLRAAWRSGIEVPGRCLRLYARTVTRRRGAHSSSSTALHHVYEFTTAEGEVRRFEEAGGSATVVEGDAVVVRYPAGRPERATALPPGDVRTRIGMVLLLGFLAVFVAACVGFGAFYLGVFKPAKEKVTERIEEIPRTTAPPRPAGPPDPANPGKGAPEGFPADMPTGPPDGFPTGAPSGFPTGFPTGVPSGFPSDFPSAFPSTVPSGFPGPAR</sequence>
<feature type="compositionally biased region" description="Pro residues" evidence="1">
    <location>
        <begin position="167"/>
        <end position="179"/>
    </location>
</feature>
<reference evidence="3 4" key="1">
    <citation type="submission" date="2017-06" db="EMBL/GenBank/DDBJ databases">
        <title>Streptomyces albireticuli Genome sequencing and assembly.</title>
        <authorList>
            <person name="Wang Y."/>
            <person name="Du B."/>
            <person name="Ding Y."/>
            <person name="Liu H."/>
            <person name="Hou Q."/>
            <person name="Liu K."/>
            <person name="Yao L."/>
            <person name="Wang C."/>
        </authorList>
    </citation>
    <scope>NUCLEOTIDE SEQUENCE [LARGE SCALE GENOMIC DNA]</scope>
    <source>
        <strain evidence="3 4">MDJK11</strain>
    </source>
</reference>
<gene>
    <name evidence="3" type="ORF">SMD11_2271</name>
</gene>
<evidence type="ECO:0000313" key="4">
    <source>
        <dbReference type="Proteomes" id="UP000195755"/>
    </source>
</evidence>
<keyword evidence="2" id="KW-0812">Transmembrane</keyword>
<feature type="region of interest" description="Disordered" evidence="1">
    <location>
        <begin position="163"/>
        <end position="242"/>
    </location>
</feature>
<feature type="transmembrane region" description="Helical" evidence="2">
    <location>
        <begin position="6"/>
        <end position="26"/>
    </location>
</feature>
<evidence type="ECO:0000256" key="2">
    <source>
        <dbReference type="SAM" id="Phobius"/>
    </source>
</evidence>
<dbReference type="KEGG" id="salj:SMD11_2271"/>
<dbReference type="OrthoDB" id="4221100at2"/>
<keyword evidence="2" id="KW-0472">Membrane</keyword>
<organism evidence="3 4">
    <name type="scientific">Streptomyces albireticuli</name>
    <dbReference type="NCBI Taxonomy" id="1940"/>
    <lineage>
        <taxon>Bacteria</taxon>
        <taxon>Bacillati</taxon>
        <taxon>Actinomycetota</taxon>
        <taxon>Actinomycetes</taxon>
        <taxon>Kitasatosporales</taxon>
        <taxon>Streptomycetaceae</taxon>
        <taxon>Streptomyces</taxon>
    </lineage>
</organism>
<accession>A0A1Z2L0U0</accession>
<protein>
    <recommendedName>
        <fullName evidence="5">DUF3592 domain-containing protein</fullName>
    </recommendedName>
</protein>
<feature type="transmembrane region" description="Helical" evidence="2">
    <location>
        <begin position="125"/>
        <end position="148"/>
    </location>
</feature>
<proteinExistence type="predicted"/>
<dbReference type="Proteomes" id="UP000195755">
    <property type="component" value="Chromosome"/>
</dbReference>
<evidence type="ECO:0000256" key="1">
    <source>
        <dbReference type="SAM" id="MobiDB-lite"/>
    </source>
</evidence>
<keyword evidence="2" id="KW-1133">Transmembrane helix</keyword>
<dbReference type="RefSeq" id="WP_087926303.1">
    <property type="nucleotide sequence ID" value="NZ_CP021744.1"/>
</dbReference>
<dbReference type="AlphaFoldDB" id="A0A1Z2L0U0"/>
<dbReference type="EMBL" id="CP021744">
    <property type="protein sequence ID" value="ARZ67922.1"/>
    <property type="molecule type" value="Genomic_DNA"/>
</dbReference>
<evidence type="ECO:0000313" key="3">
    <source>
        <dbReference type="EMBL" id="ARZ67922.1"/>
    </source>
</evidence>
<evidence type="ECO:0008006" key="5">
    <source>
        <dbReference type="Google" id="ProtNLM"/>
    </source>
</evidence>